<feature type="chain" id="PRO_5022204724" evidence="1">
    <location>
        <begin position="25"/>
        <end position="142"/>
    </location>
</feature>
<dbReference type="EMBL" id="CP037423">
    <property type="protein sequence ID" value="QDV45852.1"/>
    <property type="molecule type" value="Genomic_DNA"/>
</dbReference>
<dbReference type="Proteomes" id="UP000319004">
    <property type="component" value="Chromosome"/>
</dbReference>
<organism evidence="2 3">
    <name type="scientific">Stieleria neptunia</name>
    <dbReference type="NCBI Taxonomy" id="2527979"/>
    <lineage>
        <taxon>Bacteria</taxon>
        <taxon>Pseudomonadati</taxon>
        <taxon>Planctomycetota</taxon>
        <taxon>Planctomycetia</taxon>
        <taxon>Pirellulales</taxon>
        <taxon>Pirellulaceae</taxon>
        <taxon>Stieleria</taxon>
    </lineage>
</organism>
<dbReference type="RefSeq" id="WP_145390080.1">
    <property type="nucleotide sequence ID" value="NZ_CP037423.1"/>
</dbReference>
<dbReference type="AlphaFoldDB" id="A0A518HYC2"/>
<dbReference type="OrthoDB" id="273825at2"/>
<accession>A0A518HYC2</accession>
<feature type="signal peptide" evidence="1">
    <location>
        <begin position="1"/>
        <end position="24"/>
    </location>
</feature>
<name>A0A518HYC2_9BACT</name>
<sequence precursor="true">MYRLSLLAVAVCLPGNFLHRAVLADEPAETVVAVSDWRAASLLRSFSFNTTATDVLVQNDGDDYQTANSREIAMRRATHVVYLGGDESLLSRMFRERLMMQGARPIDLRTVQRAHQHGRQRVDHHRALSSNHLSLAVLLNQP</sequence>
<keyword evidence="1" id="KW-0732">Signal</keyword>
<gene>
    <name evidence="2" type="ORF">Enr13x_57550</name>
</gene>
<keyword evidence="3" id="KW-1185">Reference proteome</keyword>
<evidence type="ECO:0000313" key="2">
    <source>
        <dbReference type="EMBL" id="QDV45852.1"/>
    </source>
</evidence>
<reference evidence="2 3" key="1">
    <citation type="submission" date="2019-03" db="EMBL/GenBank/DDBJ databases">
        <title>Deep-cultivation of Planctomycetes and their phenomic and genomic characterization uncovers novel biology.</title>
        <authorList>
            <person name="Wiegand S."/>
            <person name="Jogler M."/>
            <person name="Boedeker C."/>
            <person name="Pinto D."/>
            <person name="Vollmers J."/>
            <person name="Rivas-Marin E."/>
            <person name="Kohn T."/>
            <person name="Peeters S.H."/>
            <person name="Heuer A."/>
            <person name="Rast P."/>
            <person name="Oberbeckmann S."/>
            <person name="Bunk B."/>
            <person name="Jeske O."/>
            <person name="Meyerdierks A."/>
            <person name="Storesund J.E."/>
            <person name="Kallscheuer N."/>
            <person name="Luecker S."/>
            <person name="Lage O.M."/>
            <person name="Pohl T."/>
            <person name="Merkel B.J."/>
            <person name="Hornburger P."/>
            <person name="Mueller R.-W."/>
            <person name="Bruemmer F."/>
            <person name="Labrenz M."/>
            <person name="Spormann A.M."/>
            <person name="Op den Camp H."/>
            <person name="Overmann J."/>
            <person name="Amann R."/>
            <person name="Jetten M.S.M."/>
            <person name="Mascher T."/>
            <person name="Medema M.H."/>
            <person name="Devos D.P."/>
            <person name="Kaster A.-K."/>
            <person name="Ovreas L."/>
            <person name="Rohde M."/>
            <person name="Galperin M.Y."/>
            <person name="Jogler C."/>
        </authorList>
    </citation>
    <scope>NUCLEOTIDE SEQUENCE [LARGE SCALE GENOMIC DNA]</scope>
    <source>
        <strain evidence="2 3">Enr13</strain>
    </source>
</reference>
<dbReference type="KEGG" id="snep:Enr13x_57550"/>
<proteinExistence type="predicted"/>
<protein>
    <submittedName>
        <fullName evidence="2">Uncharacterized protein</fullName>
    </submittedName>
</protein>
<evidence type="ECO:0000256" key="1">
    <source>
        <dbReference type="SAM" id="SignalP"/>
    </source>
</evidence>
<evidence type="ECO:0000313" key="3">
    <source>
        <dbReference type="Proteomes" id="UP000319004"/>
    </source>
</evidence>